<dbReference type="Pfam" id="PF00005">
    <property type="entry name" value="ABC_tran"/>
    <property type="match status" value="2"/>
</dbReference>
<dbReference type="InterPro" id="IPR003439">
    <property type="entry name" value="ABC_transporter-like_ATP-bd"/>
</dbReference>
<dbReference type="PROSITE" id="PS50893">
    <property type="entry name" value="ABC_TRANSPORTER_2"/>
    <property type="match status" value="1"/>
</dbReference>
<name>A0ABS0AFT3_9GAMM</name>
<keyword evidence="5" id="KW-1185">Reference proteome</keyword>
<dbReference type="InterPro" id="IPR003593">
    <property type="entry name" value="AAA+_ATPase"/>
</dbReference>
<dbReference type="GO" id="GO:0005524">
    <property type="term" value="F:ATP binding"/>
    <property type="evidence" value="ECO:0007669"/>
    <property type="project" value="UniProtKB-KW"/>
</dbReference>
<comment type="caution">
    <text evidence="4">The sequence shown here is derived from an EMBL/GenBank/DDBJ whole genome shotgun (WGS) entry which is preliminary data.</text>
</comment>
<keyword evidence="1" id="KW-0547">Nucleotide-binding</keyword>
<reference evidence="4 5" key="1">
    <citation type="submission" date="2012-09" db="EMBL/GenBank/DDBJ databases">
        <title>Genome Sequence of alkane-degrading Bacterium Alcanivorax venustensis ISO4.</title>
        <authorList>
            <person name="Lai Q."/>
            <person name="Shao Z."/>
        </authorList>
    </citation>
    <scope>NUCLEOTIDE SEQUENCE [LARGE SCALE GENOMIC DNA]</scope>
    <source>
        <strain evidence="4 5">ISO4</strain>
    </source>
</reference>
<dbReference type="RefSeq" id="WP_323745356.1">
    <property type="nucleotide sequence ID" value="NZ_ARXR01000010.1"/>
</dbReference>
<dbReference type="Proteomes" id="UP000644441">
    <property type="component" value="Unassembled WGS sequence"/>
</dbReference>
<dbReference type="InterPro" id="IPR015854">
    <property type="entry name" value="ABC_transpr_LolD-like"/>
</dbReference>
<keyword evidence="2 4" id="KW-0067">ATP-binding</keyword>
<protein>
    <submittedName>
        <fullName evidence="4">ABC transporter ATP-binding protein</fullName>
    </submittedName>
</protein>
<evidence type="ECO:0000313" key="4">
    <source>
        <dbReference type="EMBL" id="MBF5052954.1"/>
    </source>
</evidence>
<dbReference type="PANTHER" id="PTHR24220">
    <property type="entry name" value="IMPORT ATP-BINDING PROTEIN"/>
    <property type="match status" value="1"/>
</dbReference>
<organism evidence="4 5">
    <name type="scientific">Alloalcanivorax venustensis ISO4</name>
    <dbReference type="NCBI Taxonomy" id="1177184"/>
    <lineage>
        <taxon>Bacteria</taxon>
        <taxon>Pseudomonadati</taxon>
        <taxon>Pseudomonadota</taxon>
        <taxon>Gammaproteobacteria</taxon>
        <taxon>Oceanospirillales</taxon>
        <taxon>Alcanivoracaceae</taxon>
        <taxon>Alloalcanivorax</taxon>
    </lineage>
</organism>
<dbReference type="SUPFAM" id="SSF52540">
    <property type="entry name" value="P-loop containing nucleoside triphosphate hydrolases"/>
    <property type="match status" value="1"/>
</dbReference>
<evidence type="ECO:0000259" key="3">
    <source>
        <dbReference type="PROSITE" id="PS50893"/>
    </source>
</evidence>
<accession>A0ABS0AFT3</accession>
<dbReference type="Gene3D" id="3.40.50.300">
    <property type="entry name" value="P-loop containing nucleotide triphosphate hydrolases"/>
    <property type="match status" value="1"/>
</dbReference>
<dbReference type="EMBL" id="ARXR01000010">
    <property type="protein sequence ID" value="MBF5052954.1"/>
    <property type="molecule type" value="Genomic_DNA"/>
</dbReference>
<evidence type="ECO:0000256" key="1">
    <source>
        <dbReference type="ARBA" id="ARBA00022741"/>
    </source>
</evidence>
<dbReference type="InterPro" id="IPR027417">
    <property type="entry name" value="P-loop_NTPase"/>
</dbReference>
<evidence type="ECO:0000256" key="2">
    <source>
        <dbReference type="ARBA" id="ARBA00022840"/>
    </source>
</evidence>
<dbReference type="SMART" id="SM00382">
    <property type="entry name" value="AAA"/>
    <property type="match status" value="1"/>
</dbReference>
<sequence>MNASEAPAPLFHFRGARLGHGRETVFPALDLTVRRGETVALLGPSGSGKSTLLAALRRQRETLCAWCPQEQALVPMLSVFHNIYMGGLHRFGTWRNLRALVHPTAAQRDSVAAVAESLGLAEKLFTSVDRLSGGQAQRTALGRALFTERPVLLADEPVSNLDEHQGLALLRDTLRRHDSAVVAMHDRALALACFERVIGLRHGETVLDAPSASLTLDDLDRLYLP</sequence>
<feature type="domain" description="ABC transporter" evidence="3">
    <location>
        <begin position="11"/>
        <end position="224"/>
    </location>
</feature>
<gene>
    <name evidence="4" type="ORF">ISO4_01556</name>
</gene>
<evidence type="ECO:0000313" key="5">
    <source>
        <dbReference type="Proteomes" id="UP000644441"/>
    </source>
</evidence>
<proteinExistence type="predicted"/>